<dbReference type="EMBL" id="BK014736">
    <property type="protein sequence ID" value="DAD73460.1"/>
    <property type="molecule type" value="Genomic_DNA"/>
</dbReference>
<organism evidence="1">
    <name type="scientific">Siphoviridae sp. ctwQY3</name>
    <dbReference type="NCBI Taxonomy" id="2826515"/>
    <lineage>
        <taxon>Viruses</taxon>
        <taxon>Duplodnaviria</taxon>
        <taxon>Heunggongvirae</taxon>
        <taxon>Uroviricota</taxon>
        <taxon>Caudoviricetes</taxon>
    </lineage>
</organism>
<reference evidence="1" key="1">
    <citation type="journal article" date="2021" name="Proc. Natl. Acad. Sci. U.S.A.">
        <title>A Catalog of Tens of Thousands of Viruses from Human Metagenomes Reveals Hidden Associations with Chronic Diseases.</title>
        <authorList>
            <person name="Tisza M.J."/>
            <person name="Buck C.B."/>
        </authorList>
    </citation>
    <scope>NUCLEOTIDE SEQUENCE</scope>
    <source>
        <strain evidence="1">CtwQY3</strain>
    </source>
</reference>
<protein>
    <submittedName>
        <fullName evidence="1">Uncharacterized protein</fullName>
    </submittedName>
</protein>
<name>A0A8S5LTY0_9CAUD</name>
<proteinExistence type="predicted"/>
<accession>A0A8S5LTY0</accession>
<sequence>MNVHDVMELSWEDLIGIIDLDKDQTENASLDLADIFGEMEA</sequence>
<evidence type="ECO:0000313" key="1">
    <source>
        <dbReference type="EMBL" id="DAD73460.1"/>
    </source>
</evidence>